<comment type="caution">
    <text evidence="2">The sequence shown here is derived from an EMBL/GenBank/DDBJ whole genome shotgun (WGS) entry which is preliminary data.</text>
</comment>
<dbReference type="SUPFAM" id="SSF52200">
    <property type="entry name" value="Toll/Interleukin receptor TIR domain"/>
    <property type="match status" value="1"/>
</dbReference>
<dbReference type="Proteomes" id="UP000321304">
    <property type="component" value="Unassembled WGS sequence"/>
</dbReference>
<protein>
    <submittedName>
        <fullName evidence="2">TIR domain-containing protein</fullName>
    </submittedName>
</protein>
<dbReference type="Pfam" id="PF13676">
    <property type="entry name" value="TIR_2"/>
    <property type="match status" value="1"/>
</dbReference>
<dbReference type="EMBL" id="VITY01000028">
    <property type="protein sequence ID" value="TWB86762.1"/>
    <property type="molecule type" value="Genomic_DNA"/>
</dbReference>
<dbReference type="RefSeq" id="WP_146993148.1">
    <property type="nucleotide sequence ID" value="NZ_VITY01000028.1"/>
</dbReference>
<dbReference type="Gene3D" id="3.40.50.10140">
    <property type="entry name" value="Toll/interleukin-1 receptor homology (TIR) domain"/>
    <property type="match status" value="1"/>
</dbReference>
<feature type="domain" description="TIR" evidence="1">
    <location>
        <begin position="140"/>
        <end position="253"/>
    </location>
</feature>
<evidence type="ECO:0000313" key="3">
    <source>
        <dbReference type="Proteomes" id="UP000321304"/>
    </source>
</evidence>
<reference evidence="2 3" key="1">
    <citation type="submission" date="2019-06" db="EMBL/GenBank/DDBJ databases">
        <title>Genomic Encyclopedia of Type Strains, Phase IV (KMG-V): Genome sequencing to study the core and pangenomes of soil and plant-associated prokaryotes.</title>
        <authorList>
            <person name="Whitman W."/>
        </authorList>
    </citation>
    <scope>NUCLEOTIDE SEQUENCE [LARGE SCALE GENOMIC DNA]</scope>
    <source>
        <strain evidence="2 3">BR 10355</strain>
    </source>
</reference>
<organism evidence="2 3">
    <name type="scientific">Bradyrhizobium macuxiense</name>
    <dbReference type="NCBI Taxonomy" id="1755647"/>
    <lineage>
        <taxon>Bacteria</taxon>
        <taxon>Pseudomonadati</taxon>
        <taxon>Pseudomonadota</taxon>
        <taxon>Alphaproteobacteria</taxon>
        <taxon>Hyphomicrobiales</taxon>
        <taxon>Nitrobacteraceae</taxon>
        <taxon>Bradyrhizobium</taxon>
    </lineage>
</organism>
<dbReference type="AlphaFoldDB" id="A0A560KU98"/>
<dbReference type="InterPro" id="IPR035897">
    <property type="entry name" value="Toll_tir_struct_dom_sf"/>
</dbReference>
<name>A0A560KU98_9BRAD</name>
<keyword evidence="3" id="KW-1185">Reference proteome</keyword>
<evidence type="ECO:0000313" key="2">
    <source>
        <dbReference type="EMBL" id="TWB86762.1"/>
    </source>
</evidence>
<dbReference type="GO" id="GO:0007165">
    <property type="term" value="P:signal transduction"/>
    <property type="evidence" value="ECO:0007669"/>
    <property type="project" value="InterPro"/>
</dbReference>
<dbReference type="InterPro" id="IPR000157">
    <property type="entry name" value="TIR_dom"/>
</dbReference>
<accession>A0A560KU98</accession>
<sequence>MSPEHPSTVPDQLSIAYPTRLAGQARQIIQETGRQFPDLKFEVIAVDVANPGAPSGAAVMLLFDRDYSQSHTAMQWLTDLNAVRGWIPILPVALDPQSLIPPAPLGGIKSRVWPQDKHQLLTTTGACLGMAIRPGRSKLFISYRKSDAFEAAKQLFAHLANTGYDVFLDEADDRFDVPNLEIGEDVQATIAEKLQAANLMILLDSPQAPQSKWMRVEIEIASGKPIPIIPIVLHTADRAPNSRFRVVADLHRRTTVRAADIGGQLSFSDSQLGEIAASVEHYLLHLYVCRSVQPRRLAKIFEQNSWKFDRHSKKRDLYDAGTGTPPQHSVRMLACCSFEDPVFVPSVRAFLQDIGELAADRELFARHLYLYPGNVLYPDDLSYIQRQEVPELKNANTELIHYDEAVARINKLVGGFNAIFSQ</sequence>
<proteinExistence type="predicted"/>
<evidence type="ECO:0000259" key="1">
    <source>
        <dbReference type="Pfam" id="PF13676"/>
    </source>
</evidence>
<dbReference type="OrthoDB" id="344630at2"/>
<gene>
    <name evidence="2" type="ORF">FBZ93_1282</name>
</gene>